<dbReference type="EC" id="2.3.1.-" evidence="4"/>
<sequence length="194" mass="20764">MPESLVRNEQRLPTRTPESRAFAERVQLVMGLTARLNLLPFDDLDARRAVLTEIFGGPVPDSLSILPPFYCDYGLGASFGERVFINQGCYFLDFGGISIGDRVLIGPGVTLSTAGHPVEVDERFDYITHAPIVIEDDVWIGAAATITPGVTIGYGSVVGAGAVVAKDVPPLSVVTATSIVERKRLRTPSAGPPR</sequence>
<dbReference type="PANTHER" id="PTHR23416">
    <property type="entry name" value="SIALIC ACID SYNTHASE-RELATED"/>
    <property type="match status" value="1"/>
</dbReference>
<keyword evidence="2 4" id="KW-0808">Transferase</keyword>
<dbReference type="Proteomes" id="UP001596392">
    <property type="component" value="Unassembled WGS sequence"/>
</dbReference>
<dbReference type="SUPFAM" id="SSF51161">
    <property type="entry name" value="Trimeric LpxA-like enzymes"/>
    <property type="match status" value="1"/>
</dbReference>
<evidence type="ECO:0000256" key="3">
    <source>
        <dbReference type="ARBA" id="ARBA00022737"/>
    </source>
</evidence>
<keyword evidence="4" id="KW-0012">Acyltransferase</keyword>
<name>A0ABW2GZY0_9ACTN</name>
<keyword evidence="5" id="KW-1185">Reference proteome</keyword>
<dbReference type="PROSITE" id="PS00101">
    <property type="entry name" value="HEXAPEP_TRANSFERASES"/>
    <property type="match status" value="1"/>
</dbReference>
<organism evidence="4 5">
    <name type="scientific">Catellatospora aurea</name>
    <dbReference type="NCBI Taxonomy" id="1337874"/>
    <lineage>
        <taxon>Bacteria</taxon>
        <taxon>Bacillati</taxon>
        <taxon>Actinomycetota</taxon>
        <taxon>Actinomycetes</taxon>
        <taxon>Micromonosporales</taxon>
        <taxon>Micromonosporaceae</taxon>
        <taxon>Catellatospora</taxon>
    </lineage>
</organism>
<dbReference type="InterPro" id="IPR018357">
    <property type="entry name" value="Hexapep_transf_CS"/>
</dbReference>
<dbReference type="GO" id="GO:0016746">
    <property type="term" value="F:acyltransferase activity"/>
    <property type="evidence" value="ECO:0007669"/>
    <property type="project" value="UniProtKB-KW"/>
</dbReference>
<evidence type="ECO:0000313" key="5">
    <source>
        <dbReference type="Proteomes" id="UP001596392"/>
    </source>
</evidence>
<dbReference type="CDD" id="cd03357">
    <property type="entry name" value="LbH_MAT_GAT"/>
    <property type="match status" value="1"/>
</dbReference>
<dbReference type="EMBL" id="JBHTAC010000027">
    <property type="protein sequence ID" value="MFC7245597.1"/>
    <property type="molecule type" value="Genomic_DNA"/>
</dbReference>
<reference evidence="5" key="1">
    <citation type="journal article" date="2019" name="Int. J. Syst. Evol. Microbiol.">
        <title>The Global Catalogue of Microorganisms (GCM) 10K type strain sequencing project: providing services to taxonomists for standard genome sequencing and annotation.</title>
        <authorList>
            <consortium name="The Broad Institute Genomics Platform"/>
            <consortium name="The Broad Institute Genome Sequencing Center for Infectious Disease"/>
            <person name="Wu L."/>
            <person name="Ma J."/>
        </authorList>
    </citation>
    <scope>NUCLEOTIDE SEQUENCE [LARGE SCALE GENOMIC DNA]</scope>
    <source>
        <strain evidence="5">CGMCC 1.9106</strain>
    </source>
</reference>
<protein>
    <submittedName>
        <fullName evidence="4">Sugar O-acetyltransferase</fullName>
        <ecNumber evidence="4">2.3.1.-</ecNumber>
    </submittedName>
</protein>
<proteinExistence type="inferred from homology"/>
<comment type="similarity">
    <text evidence="1">Belongs to the transferase hexapeptide repeat family.</text>
</comment>
<comment type="caution">
    <text evidence="4">The sequence shown here is derived from an EMBL/GenBank/DDBJ whole genome shotgun (WGS) entry which is preliminary data.</text>
</comment>
<keyword evidence="3" id="KW-0677">Repeat</keyword>
<dbReference type="PANTHER" id="PTHR23416:SF23">
    <property type="entry name" value="ACETYLTRANSFERASE C18B11.09C-RELATED"/>
    <property type="match status" value="1"/>
</dbReference>
<dbReference type="InterPro" id="IPR011004">
    <property type="entry name" value="Trimer_LpxA-like_sf"/>
</dbReference>
<evidence type="ECO:0000313" key="4">
    <source>
        <dbReference type="EMBL" id="MFC7245597.1"/>
    </source>
</evidence>
<dbReference type="InterPro" id="IPR051159">
    <property type="entry name" value="Hexapeptide_acetyltransf"/>
</dbReference>
<accession>A0ABW2GZY0</accession>
<evidence type="ECO:0000256" key="1">
    <source>
        <dbReference type="ARBA" id="ARBA00007274"/>
    </source>
</evidence>
<dbReference type="Pfam" id="PF14602">
    <property type="entry name" value="Hexapep_2"/>
    <property type="match status" value="2"/>
</dbReference>
<gene>
    <name evidence="4" type="ORF">ACFQO7_24250</name>
</gene>
<dbReference type="RefSeq" id="WP_376808507.1">
    <property type="nucleotide sequence ID" value="NZ_JBHTAC010000027.1"/>
</dbReference>
<evidence type="ECO:0000256" key="2">
    <source>
        <dbReference type="ARBA" id="ARBA00022679"/>
    </source>
</evidence>
<dbReference type="InterPro" id="IPR001451">
    <property type="entry name" value="Hexapep"/>
</dbReference>
<dbReference type="Gene3D" id="2.160.10.10">
    <property type="entry name" value="Hexapeptide repeat proteins"/>
    <property type="match status" value="1"/>
</dbReference>